<evidence type="ECO:0000313" key="2">
    <source>
        <dbReference type="EMBL" id="SKB29805.1"/>
    </source>
</evidence>
<sequence>MKTFSRACFGMALALSALSTPAYAQDAEDDGSGITISGSATVVSDYRFRGFSQSNEEAAIQGGISLSHDSGFYVGTWGSSIGFANGTEIDVFGGFSKEVTPGLTADIGATLYLYPGTSNSSVIEPYFSLAGDIGPASVKTGIAWAPGGQDSLGDASGVYVFTDAGVGIPNTPFTLKGHVGFAKSDSFLGGLDGEVVDYSVGVEASWKMLTLGISYVNTDAPKFGGYKEAVGADGAVIFSLGASF</sequence>
<dbReference type="InterPro" id="IPR010239">
    <property type="entry name" value="CHP02001"/>
</dbReference>
<dbReference type="NCBIfam" id="TIGR02001">
    <property type="entry name" value="gcw_chp"/>
    <property type="match status" value="1"/>
</dbReference>
<name>A0A1T5A4H7_9SPHN</name>
<gene>
    <name evidence="2" type="ORF">SAMN06295937_1002206</name>
</gene>
<dbReference type="Pfam" id="PF09694">
    <property type="entry name" value="Gcw_chp"/>
    <property type="match status" value="1"/>
</dbReference>
<keyword evidence="1" id="KW-0732">Signal</keyword>
<reference evidence="3" key="1">
    <citation type="submission" date="2017-02" db="EMBL/GenBank/DDBJ databases">
        <authorList>
            <person name="Varghese N."/>
            <person name="Submissions S."/>
        </authorList>
    </citation>
    <scope>NUCLEOTIDE SEQUENCE [LARGE SCALE GENOMIC DNA]</scope>
    <source>
        <strain evidence="3">R11H</strain>
    </source>
</reference>
<feature type="signal peptide" evidence="1">
    <location>
        <begin position="1"/>
        <end position="24"/>
    </location>
</feature>
<evidence type="ECO:0000256" key="1">
    <source>
        <dbReference type="SAM" id="SignalP"/>
    </source>
</evidence>
<evidence type="ECO:0000313" key="3">
    <source>
        <dbReference type="Proteomes" id="UP000190044"/>
    </source>
</evidence>
<dbReference type="AlphaFoldDB" id="A0A1T5A4H7"/>
<protein>
    <recommendedName>
        <fullName evidence="4">Porin</fullName>
    </recommendedName>
</protein>
<accession>A0A1T5A4H7</accession>
<dbReference type="RefSeq" id="WP_079637108.1">
    <property type="nucleotide sequence ID" value="NZ_FUYP01000002.1"/>
</dbReference>
<dbReference type="Proteomes" id="UP000190044">
    <property type="component" value="Unassembled WGS sequence"/>
</dbReference>
<dbReference type="OrthoDB" id="9793561at2"/>
<feature type="chain" id="PRO_5013046687" description="Porin" evidence="1">
    <location>
        <begin position="25"/>
        <end position="244"/>
    </location>
</feature>
<proteinExistence type="predicted"/>
<dbReference type="EMBL" id="FUYP01000002">
    <property type="protein sequence ID" value="SKB29805.1"/>
    <property type="molecule type" value="Genomic_DNA"/>
</dbReference>
<keyword evidence="3" id="KW-1185">Reference proteome</keyword>
<organism evidence="2 3">
    <name type="scientific">Sphingopyxis flava</name>
    <dbReference type="NCBI Taxonomy" id="1507287"/>
    <lineage>
        <taxon>Bacteria</taxon>
        <taxon>Pseudomonadati</taxon>
        <taxon>Pseudomonadota</taxon>
        <taxon>Alphaproteobacteria</taxon>
        <taxon>Sphingomonadales</taxon>
        <taxon>Sphingomonadaceae</taxon>
        <taxon>Sphingopyxis</taxon>
    </lineage>
</organism>
<evidence type="ECO:0008006" key="4">
    <source>
        <dbReference type="Google" id="ProtNLM"/>
    </source>
</evidence>